<protein>
    <submittedName>
        <fullName evidence="1">DUF4262 domain-containing protein</fullName>
    </submittedName>
</protein>
<dbReference type="RefSeq" id="WP_344682169.1">
    <property type="nucleotide sequence ID" value="NZ_BAAAUX010000016.1"/>
</dbReference>
<comment type="caution">
    <text evidence="1">The sequence shown here is derived from an EMBL/GenBank/DDBJ whole genome shotgun (WGS) entry which is preliminary data.</text>
</comment>
<gene>
    <name evidence="1" type="ORF">GCM10010470_41770</name>
</gene>
<organism evidence="1 2">
    <name type="scientific">Saccharopolyspora taberi</name>
    <dbReference type="NCBI Taxonomy" id="60895"/>
    <lineage>
        <taxon>Bacteria</taxon>
        <taxon>Bacillati</taxon>
        <taxon>Actinomycetota</taxon>
        <taxon>Actinomycetes</taxon>
        <taxon>Pseudonocardiales</taxon>
        <taxon>Pseudonocardiaceae</taxon>
        <taxon>Saccharopolyspora</taxon>
    </lineage>
</organism>
<reference evidence="1 2" key="1">
    <citation type="journal article" date="2019" name="Int. J. Syst. Evol. Microbiol.">
        <title>The Global Catalogue of Microorganisms (GCM) 10K type strain sequencing project: providing services to taxonomists for standard genome sequencing and annotation.</title>
        <authorList>
            <consortium name="The Broad Institute Genomics Platform"/>
            <consortium name="The Broad Institute Genome Sequencing Center for Infectious Disease"/>
            <person name="Wu L."/>
            <person name="Ma J."/>
        </authorList>
    </citation>
    <scope>NUCLEOTIDE SEQUENCE [LARGE SCALE GENOMIC DNA]</scope>
    <source>
        <strain evidence="1 2">JCM 9383</strain>
    </source>
</reference>
<dbReference type="EMBL" id="BAAAUX010000016">
    <property type="protein sequence ID" value="GAA2802356.1"/>
    <property type="molecule type" value="Genomic_DNA"/>
</dbReference>
<name>A0ABN3VJC4_9PSEU</name>
<sequence length="168" mass="18126">MAAVVDTDERLRKWLVNTADRDGAAVMHVAGDEHGAPYAFSVGAWRRFGKPEAVVIGLPKEVAHAVVNTYVQRAAGGERFRPGRLYDGFLEGCPITLEKVAKQHYPEFLGSAFLVYGDGDFPAVQLIAATPDGKFPWHEDAPQGFAEYQPVLTASGAPESWTPGSDGP</sequence>
<dbReference type="InterPro" id="IPR025358">
    <property type="entry name" value="DUF4262"/>
</dbReference>
<evidence type="ECO:0000313" key="1">
    <source>
        <dbReference type="EMBL" id="GAA2802356.1"/>
    </source>
</evidence>
<keyword evidence="2" id="KW-1185">Reference proteome</keyword>
<accession>A0ABN3VJC4</accession>
<dbReference type="Proteomes" id="UP001500979">
    <property type="component" value="Unassembled WGS sequence"/>
</dbReference>
<evidence type="ECO:0000313" key="2">
    <source>
        <dbReference type="Proteomes" id="UP001500979"/>
    </source>
</evidence>
<proteinExistence type="predicted"/>
<dbReference type="Pfam" id="PF14081">
    <property type="entry name" value="DUF4262"/>
    <property type="match status" value="1"/>
</dbReference>